<dbReference type="KEGG" id="toy:FO059_00935"/>
<keyword evidence="8" id="KW-1185">Reference proteome</keyword>
<dbReference type="InterPro" id="IPR000795">
    <property type="entry name" value="T_Tr_GTP-bd_dom"/>
</dbReference>
<dbReference type="InterPro" id="IPR027417">
    <property type="entry name" value="P-loop_NTPase"/>
</dbReference>
<dbReference type="Pfam" id="PF00009">
    <property type="entry name" value="GTP_EFTU"/>
    <property type="match status" value="1"/>
</dbReference>
<dbReference type="InterPro" id="IPR057335">
    <property type="entry name" value="Beta-barrel_SelB"/>
</dbReference>
<protein>
    <submittedName>
        <fullName evidence="7">Selenocysteine-specific translation elongation factor</fullName>
    </submittedName>
</protein>
<evidence type="ECO:0000256" key="4">
    <source>
        <dbReference type="ARBA" id="ARBA00023134"/>
    </source>
</evidence>
<keyword evidence="7" id="KW-0251">Elongation factor</keyword>
<reference evidence="7 8" key="1">
    <citation type="submission" date="2019-07" db="EMBL/GenBank/DDBJ databases">
        <title>Tomitella cavernea sp. nov., an actinomycete isolated from soil.</title>
        <authorList>
            <person name="Cheng J."/>
        </authorList>
    </citation>
    <scope>NUCLEOTIDE SEQUENCE [LARGE SCALE GENOMIC DNA]</scope>
    <source>
        <strain evidence="7 8">HY188</strain>
    </source>
</reference>
<dbReference type="GO" id="GO:0003746">
    <property type="term" value="F:translation elongation factor activity"/>
    <property type="evidence" value="ECO:0007669"/>
    <property type="project" value="UniProtKB-KW"/>
</dbReference>
<dbReference type="Pfam" id="PF25461">
    <property type="entry name" value="Beta-barrel_SelB"/>
    <property type="match status" value="1"/>
</dbReference>
<evidence type="ECO:0000259" key="6">
    <source>
        <dbReference type="PROSITE" id="PS51722"/>
    </source>
</evidence>
<dbReference type="GO" id="GO:0005525">
    <property type="term" value="F:GTP binding"/>
    <property type="evidence" value="ECO:0007669"/>
    <property type="project" value="UniProtKB-KW"/>
</dbReference>
<feature type="region of interest" description="Disordered" evidence="5">
    <location>
        <begin position="349"/>
        <end position="368"/>
    </location>
</feature>
<dbReference type="PROSITE" id="PS51722">
    <property type="entry name" value="G_TR_2"/>
    <property type="match status" value="1"/>
</dbReference>
<evidence type="ECO:0000313" key="7">
    <source>
        <dbReference type="EMBL" id="QDQ96169.1"/>
    </source>
</evidence>
<keyword evidence="2" id="KW-0963">Cytoplasm</keyword>
<evidence type="ECO:0000256" key="1">
    <source>
        <dbReference type="ARBA" id="ARBA00004496"/>
    </source>
</evidence>
<evidence type="ECO:0000256" key="5">
    <source>
        <dbReference type="SAM" id="MobiDB-lite"/>
    </source>
</evidence>
<dbReference type="InterPro" id="IPR009000">
    <property type="entry name" value="Transl_B-barrel_sf"/>
</dbReference>
<dbReference type="OrthoDB" id="9803139at2"/>
<dbReference type="GO" id="GO:0003723">
    <property type="term" value="F:RNA binding"/>
    <property type="evidence" value="ECO:0007669"/>
    <property type="project" value="InterPro"/>
</dbReference>
<feature type="domain" description="Tr-type G" evidence="6">
    <location>
        <begin position="11"/>
        <end position="182"/>
    </location>
</feature>
<proteinExistence type="predicted"/>
<dbReference type="GO" id="GO:0001514">
    <property type="term" value="P:selenocysteine incorporation"/>
    <property type="evidence" value="ECO:0007669"/>
    <property type="project" value="InterPro"/>
</dbReference>
<dbReference type="GO" id="GO:0003924">
    <property type="term" value="F:GTPase activity"/>
    <property type="evidence" value="ECO:0007669"/>
    <property type="project" value="InterPro"/>
</dbReference>
<accession>A0A516WZ98</accession>
<dbReference type="Gene3D" id="2.40.30.10">
    <property type="entry name" value="Translation factors"/>
    <property type="match status" value="1"/>
</dbReference>
<dbReference type="AlphaFoldDB" id="A0A516WZ98"/>
<keyword evidence="4" id="KW-0342">GTP-binding</keyword>
<name>A0A516WZ98_9ACTN</name>
<dbReference type="InterPro" id="IPR050055">
    <property type="entry name" value="EF-Tu_GTPase"/>
</dbReference>
<dbReference type="PANTHER" id="PTHR43721">
    <property type="entry name" value="ELONGATION FACTOR TU-RELATED"/>
    <property type="match status" value="1"/>
</dbReference>
<evidence type="ECO:0000256" key="2">
    <source>
        <dbReference type="ARBA" id="ARBA00022490"/>
    </source>
</evidence>
<dbReference type="Gene3D" id="1.10.10.10">
    <property type="entry name" value="Winged helix-like DNA-binding domain superfamily/Winged helix DNA-binding domain"/>
    <property type="match status" value="1"/>
</dbReference>
<evidence type="ECO:0000313" key="8">
    <source>
        <dbReference type="Proteomes" id="UP000317344"/>
    </source>
</evidence>
<keyword evidence="3" id="KW-0648">Protein biosynthesis</keyword>
<dbReference type="GO" id="GO:0005829">
    <property type="term" value="C:cytosol"/>
    <property type="evidence" value="ECO:0007669"/>
    <property type="project" value="TreeGrafter"/>
</dbReference>
<dbReference type="SUPFAM" id="SSF50447">
    <property type="entry name" value="Translation proteins"/>
    <property type="match status" value="1"/>
</dbReference>
<sequence length="613" mass="63873">MTQRKTTAGAAPAVVLATAGHVDHGKSTLVRALTGTEPDRWDEERRRGLTIDLGFASMTLDDEMTVAFVDVPGHRRFVANMLAGVGPVPAALFVVAADDGWMPQSQEHLEALAALGVRRGILVITRCDLMEPDLALAEARDALAGTGLADIPAVPVSAATGAGMDALRAALAELARGLPRPDPGGDVRLWVDRAFTISGAGTVVTGTLGDGAIEMGDALTVGAGGRRVTVRGLQSLGRDVRSVKGTVRVALNLRGAAVDAVPRGTALLTPGSWRGTSVVDVRLDPGPGTPKPARLPESMTAHIGSASTPVRVRVFADSPYARLTLGAPLPLRVGDRLILRDPGTHRIPAGAAVLDPSPPPLARRGDARRRAEVLADLPAEPAVGSELRRRGWVRSDDLSAWGVPVPDGAGRGGWLIDDAAADALAARLVEFVRAEDRRDPLEPGVPAEAARRELGLPDAHLIEAVLARPGASALRSADGRITLPGSGGGLPPAVRAAADELQDRLRRNPFAAPTARELDELGLGRRELAACARADLLVEVGPGVWLAPDAPELAAAALRELPAPFTPSQARGRLGTSRRVMMPLLELLARRGLTRRVGDGGHEVVGDGGRAVV</sequence>
<dbReference type="RefSeq" id="WP_143905589.1">
    <property type="nucleotide sequence ID" value="NZ_CP041765.1"/>
</dbReference>
<dbReference type="Proteomes" id="UP000317344">
    <property type="component" value="Chromosome"/>
</dbReference>
<gene>
    <name evidence="7" type="primary">selB</name>
    <name evidence="7" type="ORF">FO059_00935</name>
</gene>
<dbReference type="Gene3D" id="3.40.50.300">
    <property type="entry name" value="P-loop containing nucleotide triphosphate hydrolases"/>
    <property type="match status" value="1"/>
</dbReference>
<dbReference type="CDD" id="cd04171">
    <property type="entry name" value="SelB"/>
    <property type="match status" value="1"/>
</dbReference>
<dbReference type="InterPro" id="IPR004535">
    <property type="entry name" value="Transl_elong_SelB"/>
</dbReference>
<keyword evidence="4" id="KW-0547">Nucleotide-binding</keyword>
<dbReference type="PANTHER" id="PTHR43721:SF22">
    <property type="entry name" value="ELONGATION FACTOR TU, MITOCHONDRIAL"/>
    <property type="match status" value="1"/>
</dbReference>
<dbReference type="Gene3D" id="1.10.10.2770">
    <property type="match status" value="1"/>
</dbReference>
<organism evidence="7 8">
    <name type="scientific">Tomitella fengzijianii</name>
    <dbReference type="NCBI Taxonomy" id="2597660"/>
    <lineage>
        <taxon>Bacteria</taxon>
        <taxon>Bacillati</taxon>
        <taxon>Actinomycetota</taxon>
        <taxon>Actinomycetes</taxon>
        <taxon>Mycobacteriales</taxon>
        <taxon>Tomitella</taxon>
    </lineage>
</organism>
<dbReference type="SUPFAM" id="SSF52540">
    <property type="entry name" value="P-loop containing nucleoside triphosphate hydrolases"/>
    <property type="match status" value="1"/>
</dbReference>
<evidence type="ECO:0000256" key="3">
    <source>
        <dbReference type="ARBA" id="ARBA00022917"/>
    </source>
</evidence>
<dbReference type="InterPro" id="IPR036388">
    <property type="entry name" value="WH-like_DNA-bd_sf"/>
</dbReference>
<dbReference type="NCBIfam" id="TIGR00475">
    <property type="entry name" value="selB"/>
    <property type="match status" value="1"/>
</dbReference>
<dbReference type="Pfam" id="PF09107">
    <property type="entry name" value="WHD_3rd_SelB"/>
    <property type="match status" value="1"/>
</dbReference>
<dbReference type="InterPro" id="IPR015191">
    <property type="entry name" value="SelB_WHD4"/>
</dbReference>
<reference evidence="7 8" key="2">
    <citation type="submission" date="2019-07" db="EMBL/GenBank/DDBJ databases">
        <authorList>
            <person name="Huang Y."/>
        </authorList>
    </citation>
    <scope>NUCLEOTIDE SEQUENCE [LARGE SCALE GENOMIC DNA]</scope>
    <source>
        <strain evidence="7 8">HY188</strain>
    </source>
</reference>
<dbReference type="EMBL" id="CP041765">
    <property type="protein sequence ID" value="QDQ96169.1"/>
    <property type="molecule type" value="Genomic_DNA"/>
</dbReference>
<comment type="subcellular location">
    <subcellularLocation>
        <location evidence="1">Cytoplasm</location>
    </subcellularLocation>
</comment>